<proteinExistence type="predicted"/>
<keyword evidence="2" id="KW-1185">Reference proteome</keyword>
<organism evidence="1 2">
    <name type="scientific">Coilia grayii</name>
    <name type="common">Gray's grenadier anchovy</name>
    <dbReference type="NCBI Taxonomy" id="363190"/>
    <lineage>
        <taxon>Eukaryota</taxon>
        <taxon>Metazoa</taxon>
        <taxon>Chordata</taxon>
        <taxon>Craniata</taxon>
        <taxon>Vertebrata</taxon>
        <taxon>Euteleostomi</taxon>
        <taxon>Actinopterygii</taxon>
        <taxon>Neopterygii</taxon>
        <taxon>Teleostei</taxon>
        <taxon>Clupei</taxon>
        <taxon>Clupeiformes</taxon>
        <taxon>Clupeoidei</taxon>
        <taxon>Engraulidae</taxon>
        <taxon>Coilinae</taxon>
        <taxon>Coilia</taxon>
    </lineage>
</organism>
<dbReference type="PANTHER" id="PTHR45737:SF6">
    <property type="entry name" value="VON WILLEBRAND FACTOR A DOMAIN-CONTAINING PROTEIN 5A"/>
    <property type="match status" value="1"/>
</dbReference>
<dbReference type="Proteomes" id="UP001591681">
    <property type="component" value="Unassembled WGS sequence"/>
</dbReference>
<dbReference type="EMBL" id="JBHFQA010000007">
    <property type="protein sequence ID" value="KAL2096466.1"/>
    <property type="molecule type" value="Genomic_DNA"/>
</dbReference>
<sequence>MQPKVMQSLRYTLQPAVRDISVEWNLPDGVSVTTLSPPLKVLFHGQRALLYAQLKGESTGNPEGSVMIQYSLLEETVKNQLSFCLKPTGDTGVSLHRLGARALIRSLEMEERAGGPEAKALREKLLPLSLQSGVSCTHTAFIAIHKASGQTVQGPLLHRTVPTRGMILRGMGPSVAMRCSAPMAPMARMARKACMPAGQMNKMPFCGSKSLTDPLLQLISLQKASGSWDMDSSVANVLGKTDDQLANMMPKGVDKAVWATLLALLWLYGFQLEARDEWQFVAMKAASWIQAQKVGCVPQCVQAGNALLGCQVQQETLGF</sequence>
<protein>
    <recommendedName>
        <fullName evidence="3">von Willebrand factor A domain-containing protein 5A-like</fullName>
    </recommendedName>
</protein>
<dbReference type="PANTHER" id="PTHR45737">
    <property type="entry name" value="VON WILLEBRAND FACTOR A DOMAIN-CONTAINING PROTEIN 5A"/>
    <property type="match status" value="1"/>
</dbReference>
<dbReference type="AlphaFoldDB" id="A0ABD1KBS0"/>
<gene>
    <name evidence="1" type="ORF">ACEWY4_008614</name>
</gene>
<name>A0ABD1KBS0_9TELE</name>
<evidence type="ECO:0008006" key="3">
    <source>
        <dbReference type="Google" id="ProtNLM"/>
    </source>
</evidence>
<evidence type="ECO:0000313" key="1">
    <source>
        <dbReference type="EMBL" id="KAL2096466.1"/>
    </source>
</evidence>
<accession>A0ABD1KBS0</accession>
<comment type="caution">
    <text evidence="1">The sequence shown here is derived from an EMBL/GenBank/DDBJ whole genome shotgun (WGS) entry which is preliminary data.</text>
</comment>
<evidence type="ECO:0000313" key="2">
    <source>
        <dbReference type="Proteomes" id="UP001591681"/>
    </source>
</evidence>
<reference evidence="1 2" key="1">
    <citation type="submission" date="2024-09" db="EMBL/GenBank/DDBJ databases">
        <title>A chromosome-level genome assembly of Gray's grenadier anchovy, Coilia grayii.</title>
        <authorList>
            <person name="Fu Z."/>
        </authorList>
    </citation>
    <scope>NUCLEOTIDE SEQUENCE [LARGE SCALE GENOMIC DNA]</scope>
    <source>
        <strain evidence="1">G4</strain>
        <tissue evidence="1">Muscle</tissue>
    </source>
</reference>